<dbReference type="GO" id="GO:0005634">
    <property type="term" value="C:nucleus"/>
    <property type="evidence" value="ECO:0007669"/>
    <property type="project" value="TreeGrafter"/>
</dbReference>
<dbReference type="PROSITE" id="PS51203">
    <property type="entry name" value="CS"/>
    <property type="match status" value="1"/>
</dbReference>
<protein>
    <recommendedName>
        <fullName evidence="2">CS domain-containing protein</fullName>
    </recommendedName>
</protein>
<dbReference type="PANTHER" id="PTHR22932:SF1">
    <property type="entry name" value="CO-CHAPERONE PROTEIN DAF-41"/>
    <property type="match status" value="1"/>
</dbReference>
<name>A0AAV9XVP0_9CRYT</name>
<gene>
    <name evidence="3" type="ORF">RS030_2201</name>
</gene>
<organism evidence="3 4">
    <name type="scientific">Cryptosporidium xiaoi</name>
    <dbReference type="NCBI Taxonomy" id="659607"/>
    <lineage>
        <taxon>Eukaryota</taxon>
        <taxon>Sar</taxon>
        <taxon>Alveolata</taxon>
        <taxon>Apicomplexa</taxon>
        <taxon>Conoidasida</taxon>
        <taxon>Coccidia</taxon>
        <taxon>Eucoccidiorida</taxon>
        <taxon>Eimeriorina</taxon>
        <taxon>Cryptosporidiidae</taxon>
        <taxon>Cryptosporidium</taxon>
    </lineage>
</organism>
<dbReference type="GO" id="GO:0005829">
    <property type="term" value="C:cytosol"/>
    <property type="evidence" value="ECO:0007669"/>
    <property type="project" value="TreeGrafter"/>
</dbReference>
<dbReference type="InterPro" id="IPR007052">
    <property type="entry name" value="CS_dom"/>
</dbReference>
<dbReference type="GO" id="GO:0051879">
    <property type="term" value="F:Hsp90 protein binding"/>
    <property type="evidence" value="ECO:0007669"/>
    <property type="project" value="InterPro"/>
</dbReference>
<dbReference type="GO" id="GO:0051131">
    <property type="term" value="P:chaperone-mediated protein complex assembly"/>
    <property type="evidence" value="ECO:0007669"/>
    <property type="project" value="TreeGrafter"/>
</dbReference>
<comment type="similarity">
    <text evidence="1">Belongs to the p23/wos2 family.</text>
</comment>
<dbReference type="GO" id="GO:0051087">
    <property type="term" value="F:protein-folding chaperone binding"/>
    <property type="evidence" value="ECO:0007669"/>
    <property type="project" value="TreeGrafter"/>
</dbReference>
<evidence type="ECO:0000313" key="3">
    <source>
        <dbReference type="EMBL" id="KAK6588818.1"/>
    </source>
</evidence>
<dbReference type="GO" id="GO:0006457">
    <property type="term" value="P:protein folding"/>
    <property type="evidence" value="ECO:0007669"/>
    <property type="project" value="TreeGrafter"/>
</dbReference>
<evidence type="ECO:0000259" key="2">
    <source>
        <dbReference type="PROSITE" id="PS51203"/>
    </source>
</evidence>
<evidence type="ECO:0000256" key="1">
    <source>
        <dbReference type="ARBA" id="ARBA00025733"/>
    </source>
</evidence>
<sequence>MLNYKIIITIIAILHTFYVVLSKNVYTDESSSIFFNSPSEDHALDTLNRNTSRKVIANDLELSISRGWWKLSKSLIIKTHEQGSDFSAVVRSAELTIRKELDELTRLLNKKHDEIATLSPAFQWAQSLDHIYLNIKFTYRWNAPGALKVENKTLLIEKNTFYFSGLGSHSHEKKKYILELELFDEVDPELSECSSGSVGKLSCTLLKKNGNNKWPRLLKDRNLKILNMHTWWEMKEKHEVDFNKNNNSTFVSGNNTVMPEINVINNTKSDEL</sequence>
<evidence type="ECO:0000313" key="4">
    <source>
        <dbReference type="Proteomes" id="UP001311799"/>
    </source>
</evidence>
<accession>A0AAV9XVP0</accession>
<dbReference type="InterPro" id="IPR045250">
    <property type="entry name" value="p23-like"/>
</dbReference>
<dbReference type="Gene3D" id="2.60.40.790">
    <property type="match status" value="1"/>
</dbReference>
<dbReference type="Proteomes" id="UP001311799">
    <property type="component" value="Unassembled WGS sequence"/>
</dbReference>
<dbReference type="PANTHER" id="PTHR22932">
    <property type="entry name" value="TELOMERASE-BINDING PROTEIN P23 HSP90 CO-CHAPERONE"/>
    <property type="match status" value="1"/>
</dbReference>
<proteinExistence type="inferred from homology"/>
<reference evidence="3 4" key="1">
    <citation type="submission" date="2023-10" db="EMBL/GenBank/DDBJ databases">
        <title>Comparative genomics analysis reveals potential genetic determinants of host preference in Cryptosporidium xiaoi.</title>
        <authorList>
            <person name="Xiao L."/>
            <person name="Li J."/>
        </authorList>
    </citation>
    <scope>NUCLEOTIDE SEQUENCE [LARGE SCALE GENOMIC DNA]</scope>
    <source>
        <strain evidence="3 4">52996</strain>
    </source>
</reference>
<dbReference type="EMBL" id="JAWDEY010000022">
    <property type="protein sequence ID" value="KAK6588818.1"/>
    <property type="molecule type" value="Genomic_DNA"/>
</dbReference>
<dbReference type="InterPro" id="IPR008978">
    <property type="entry name" value="HSP20-like_chaperone"/>
</dbReference>
<keyword evidence="4" id="KW-1185">Reference proteome</keyword>
<dbReference type="SUPFAM" id="SSF49764">
    <property type="entry name" value="HSP20-like chaperones"/>
    <property type="match status" value="1"/>
</dbReference>
<dbReference type="AlphaFoldDB" id="A0AAV9XVP0"/>
<comment type="caution">
    <text evidence="3">The sequence shown here is derived from an EMBL/GenBank/DDBJ whole genome shotgun (WGS) entry which is preliminary data.</text>
</comment>
<feature type="domain" description="CS" evidence="2">
    <location>
        <begin position="117"/>
        <end position="218"/>
    </location>
</feature>